<dbReference type="AlphaFoldDB" id="A0A246KVC2"/>
<organism evidence="4 5">
    <name type="scientific">Stenotrophomonas pavanii</name>
    <dbReference type="NCBI Taxonomy" id="487698"/>
    <lineage>
        <taxon>Bacteria</taxon>
        <taxon>Pseudomonadati</taxon>
        <taxon>Pseudomonadota</taxon>
        <taxon>Gammaproteobacteria</taxon>
        <taxon>Lysobacterales</taxon>
        <taxon>Lysobacteraceae</taxon>
        <taxon>Stenotrophomonas</taxon>
    </lineage>
</organism>
<keyword evidence="1" id="KW-0812">Transmembrane</keyword>
<feature type="transmembrane region" description="Helical" evidence="1">
    <location>
        <begin position="20"/>
        <end position="40"/>
    </location>
</feature>
<name>A0A246KVC2_9GAMM</name>
<evidence type="ECO:0000259" key="3">
    <source>
        <dbReference type="Pfam" id="PF23471"/>
    </source>
</evidence>
<keyword evidence="1" id="KW-0472">Membrane</keyword>
<comment type="caution">
    <text evidence="4">The sequence shown here is derived from an EMBL/GenBank/DDBJ whole genome shotgun (WGS) entry which is preliminary data.</text>
</comment>
<protein>
    <submittedName>
        <fullName evidence="4">Uncharacterized protein</fullName>
    </submittedName>
</protein>
<dbReference type="InterPro" id="IPR041208">
    <property type="entry name" value="Cap15"/>
</dbReference>
<dbReference type="RefSeq" id="WP_032966723.1">
    <property type="nucleotide sequence ID" value="NZ_NIXP01000115.1"/>
</dbReference>
<evidence type="ECO:0000256" key="1">
    <source>
        <dbReference type="SAM" id="Phobius"/>
    </source>
</evidence>
<dbReference type="EMBL" id="NIXP01000115">
    <property type="protein sequence ID" value="OWR29695.1"/>
    <property type="molecule type" value="Genomic_DNA"/>
</dbReference>
<feature type="domain" description="CD-NTase-associated protein 15" evidence="2">
    <location>
        <begin position="87"/>
        <end position="208"/>
    </location>
</feature>
<keyword evidence="1" id="KW-1133">Transmembrane helix</keyword>
<evidence type="ECO:0000259" key="2">
    <source>
        <dbReference type="Pfam" id="PF18153"/>
    </source>
</evidence>
<accession>A0A246KVC2</accession>
<dbReference type="InterPro" id="IPR056338">
    <property type="entry name" value="Cap15-like_TM"/>
</dbReference>
<sequence>MRSHEYVLLDGISRAKIGRYLGTAAAAISAGIVYLVLRVIDLAARYGLPAHLTPSVMALIGAGAVYLILYWLFDRHLWRIPWLSRLLKVPDLQGQWRCEGTSYGGADDASARDWTGTVSIAQSWDRLRIRLTTEQSGSDSVVAALMHDEAGGYRLFYNYRNDARIDQPNLANHVGFCDMTVSADQQQAEGDYFNGRGRATYGRMRWRRQS</sequence>
<evidence type="ECO:0000313" key="4">
    <source>
        <dbReference type="EMBL" id="OWR29695.1"/>
    </source>
</evidence>
<proteinExistence type="predicted"/>
<dbReference type="Pfam" id="PF18153">
    <property type="entry name" value="Cap15_CD_rec"/>
    <property type="match status" value="1"/>
</dbReference>
<dbReference type="Pfam" id="PF23471">
    <property type="entry name" value="Cap15_TM"/>
    <property type="match status" value="1"/>
</dbReference>
<feature type="domain" description="Cap1-like TM helices" evidence="3">
    <location>
        <begin position="15"/>
        <end position="79"/>
    </location>
</feature>
<reference evidence="4 5" key="1">
    <citation type="submission" date="2017-06" db="EMBL/GenBank/DDBJ databases">
        <authorList>
            <person name="Kim H.J."/>
            <person name="Triplett B.A."/>
        </authorList>
    </citation>
    <scope>NUCLEOTIDE SEQUENCE [LARGE SCALE GENOMIC DNA]</scope>
    <source>
        <strain evidence="4 5">S18795</strain>
    </source>
</reference>
<evidence type="ECO:0000313" key="5">
    <source>
        <dbReference type="Proteomes" id="UP000197904"/>
    </source>
</evidence>
<dbReference type="Proteomes" id="UP000197904">
    <property type="component" value="Unassembled WGS sequence"/>
</dbReference>
<gene>
    <name evidence="4" type="ORF">CEE55_17255</name>
</gene>
<feature type="transmembrane region" description="Helical" evidence="1">
    <location>
        <begin position="52"/>
        <end position="73"/>
    </location>
</feature>